<dbReference type="Proteomes" id="UP001160499">
    <property type="component" value="Unassembled WGS sequence"/>
</dbReference>
<keyword evidence="5" id="KW-1185">Reference proteome</keyword>
<comment type="similarity">
    <text evidence="1">Belongs to the aldehyde dehydrogenase family.</text>
</comment>
<dbReference type="InterPro" id="IPR016161">
    <property type="entry name" value="Ald_DH/histidinol_DH"/>
</dbReference>
<dbReference type="InterPro" id="IPR016163">
    <property type="entry name" value="Ald_DH_C"/>
</dbReference>
<gene>
    <name evidence="4" type="ORF">M2283_006992</name>
</gene>
<dbReference type="Gene3D" id="3.40.309.10">
    <property type="entry name" value="Aldehyde Dehydrogenase, Chain A, domain 2"/>
    <property type="match status" value="1"/>
</dbReference>
<dbReference type="EMBL" id="JARXVH010000013">
    <property type="protein sequence ID" value="MDH6219653.1"/>
    <property type="molecule type" value="Genomic_DNA"/>
</dbReference>
<dbReference type="InterPro" id="IPR015590">
    <property type="entry name" value="Aldehyde_DH_dom"/>
</dbReference>
<comment type="caution">
    <text evidence="4">The sequence shown here is derived from an EMBL/GenBank/DDBJ whole genome shotgun (WGS) entry which is preliminary data.</text>
</comment>
<proteinExistence type="inferred from homology"/>
<name>A0ABT6LTL6_9ACTN</name>
<organism evidence="4 5">
    <name type="scientific">Streptomyces pseudovenezuelae</name>
    <dbReference type="NCBI Taxonomy" id="67350"/>
    <lineage>
        <taxon>Bacteria</taxon>
        <taxon>Bacillati</taxon>
        <taxon>Actinomycetota</taxon>
        <taxon>Actinomycetes</taxon>
        <taxon>Kitasatosporales</taxon>
        <taxon>Streptomycetaceae</taxon>
        <taxon>Streptomyces</taxon>
        <taxon>Streptomyces aurantiacus group</taxon>
    </lineage>
</organism>
<dbReference type="SUPFAM" id="SSF53720">
    <property type="entry name" value="ALDH-like"/>
    <property type="match status" value="1"/>
</dbReference>
<protein>
    <submittedName>
        <fullName evidence="4">Acyl-CoA reductase-like NAD-dependent aldehyde dehydrogenase</fullName>
    </submittedName>
</protein>
<dbReference type="PANTHER" id="PTHR42986:SF1">
    <property type="entry name" value="BENZALDEHYDE DEHYDROGENASE YFMT"/>
    <property type="match status" value="1"/>
</dbReference>
<evidence type="ECO:0000256" key="1">
    <source>
        <dbReference type="ARBA" id="ARBA00009986"/>
    </source>
</evidence>
<accession>A0ABT6LTL6</accession>
<dbReference type="Pfam" id="PF00171">
    <property type="entry name" value="Aldedh"/>
    <property type="match status" value="1"/>
</dbReference>
<feature type="domain" description="Aldehyde dehydrogenase" evidence="3">
    <location>
        <begin position="2"/>
        <end position="84"/>
    </location>
</feature>
<sequence>MLAKVTPEMPAFTEEIFGPVLPVTVVDDQEEAVAVANGLPMLMNSVFSADLIRGLSVVERLDAGEVHVNDAHARHGADDQMAGFTKRQWIGVQRTPLTLPAWTADPATR</sequence>
<evidence type="ECO:0000313" key="5">
    <source>
        <dbReference type="Proteomes" id="UP001160499"/>
    </source>
</evidence>
<dbReference type="PANTHER" id="PTHR42986">
    <property type="entry name" value="BENZALDEHYDE DEHYDROGENASE YFMT"/>
    <property type="match status" value="1"/>
</dbReference>
<dbReference type="RefSeq" id="WP_280880454.1">
    <property type="nucleotide sequence ID" value="NZ_JARXVH010000013.1"/>
</dbReference>
<keyword evidence="2" id="KW-0520">NAD</keyword>
<evidence type="ECO:0000259" key="3">
    <source>
        <dbReference type="Pfam" id="PF00171"/>
    </source>
</evidence>
<evidence type="ECO:0000256" key="2">
    <source>
        <dbReference type="ARBA" id="ARBA00023027"/>
    </source>
</evidence>
<evidence type="ECO:0000313" key="4">
    <source>
        <dbReference type="EMBL" id="MDH6219653.1"/>
    </source>
</evidence>
<reference evidence="4 5" key="1">
    <citation type="submission" date="2023-04" db="EMBL/GenBank/DDBJ databases">
        <title>Forest soil microbial communities from Buena Vista Peninsula, Colon Province, Panama.</title>
        <authorList>
            <person name="Bouskill N."/>
        </authorList>
    </citation>
    <scope>NUCLEOTIDE SEQUENCE [LARGE SCALE GENOMIC DNA]</scope>
    <source>
        <strain evidence="4 5">GGS1</strain>
    </source>
</reference>